<keyword evidence="15" id="KW-1185">Reference proteome</keyword>
<accession>W4KCK0</accession>
<feature type="transmembrane region" description="Helical" evidence="12">
    <location>
        <begin position="63"/>
        <end position="83"/>
    </location>
</feature>
<reference evidence="14 15" key="1">
    <citation type="journal article" date="2012" name="New Phytol.">
        <title>Insight into trade-off between wood decay and parasitism from the genome of a fungal forest pathogen.</title>
        <authorList>
            <person name="Olson A."/>
            <person name="Aerts A."/>
            <person name="Asiegbu F."/>
            <person name="Belbahri L."/>
            <person name="Bouzid O."/>
            <person name="Broberg A."/>
            <person name="Canback B."/>
            <person name="Coutinho P.M."/>
            <person name="Cullen D."/>
            <person name="Dalman K."/>
            <person name="Deflorio G."/>
            <person name="van Diepen L.T."/>
            <person name="Dunand C."/>
            <person name="Duplessis S."/>
            <person name="Durling M."/>
            <person name="Gonthier P."/>
            <person name="Grimwood J."/>
            <person name="Fossdal C.G."/>
            <person name="Hansson D."/>
            <person name="Henrissat B."/>
            <person name="Hietala A."/>
            <person name="Himmelstrand K."/>
            <person name="Hoffmeister D."/>
            <person name="Hogberg N."/>
            <person name="James T.Y."/>
            <person name="Karlsson M."/>
            <person name="Kohler A."/>
            <person name="Kues U."/>
            <person name="Lee Y.H."/>
            <person name="Lin Y.C."/>
            <person name="Lind M."/>
            <person name="Lindquist E."/>
            <person name="Lombard V."/>
            <person name="Lucas S."/>
            <person name="Lunden K."/>
            <person name="Morin E."/>
            <person name="Murat C."/>
            <person name="Park J."/>
            <person name="Raffaello T."/>
            <person name="Rouze P."/>
            <person name="Salamov A."/>
            <person name="Schmutz J."/>
            <person name="Solheim H."/>
            <person name="Stahlberg J."/>
            <person name="Velez H."/>
            <person name="de Vries R.P."/>
            <person name="Wiebenga A."/>
            <person name="Woodward S."/>
            <person name="Yakovlev I."/>
            <person name="Garbelotto M."/>
            <person name="Martin F."/>
            <person name="Grigoriev I.V."/>
            <person name="Stenlid J."/>
        </authorList>
    </citation>
    <scope>NUCLEOTIDE SEQUENCE [LARGE SCALE GENOMIC DNA]</scope>
    <source>
        <strain evidence="14 15">TC 32-1</strain>
    </source>
</reference>
<evidence type="ECO:0000313" key="14">
    <source>
        <dbReference type="EMBL" id="ETW83508.1"/>
    </source>
</evidence>
<comment type="subcellular location">
    <subcellularLocation>
        <location evidence="1 12">Endoplasmic reticulum membrane</location>
        <topology evidence="1 12">Multi-pass membrane protein</topology>
    </subcellularLocation>
</comment>
<feature type="transmembrane region" description="Helical" evidence="12">
    <location>
        <begin position="119"/>
        <end position="137"/>
    </location>
</feature>
<dbReference type="UniPathway" id="UPA00378"/>
<feature type="transmembrane region" description="Helical" evidence="12">
    <location>
        <begin position="300"/>
        <end position="315"/>
    </location>
</feature>
<keyword evidence="7 12" id="KW-0256">Endoplasmic reticulum</keyword>
<dbReference type="PANTHER" id="PTHR22760:SF1">
    <property type="entry name" value="DOL-P-MAN:MAN(7)GLCNAC(2)-PP-DOL ALPHA-1,6-MANNOSYLTRANSFERASE"/>
    <property type="match status" value="1"/>
</dbReference>
<feature type="transmembrane region" description="Helical" evidence="12">
    <location>
        <begin position="275"/>
        <end position="293"/>
    </location>
</feature>
<evidence type="ECO:0000256" key="6">
    <source>
        <dbReference type="ARBA" id="ARBA00022692"/>
    </source>
</evidence>
<keyword evidence="5 14" id="KW-0808">Transferase</keyword>
<dbReference type="PANTHER" id="PTHR22760">
    <property type="entry name" value="GLYCOSYLTRANSFERASE"/>
    <property type="match status" value="1"/>
</dbReference>
<keyword evidence="6 12" id="KW-0812">Transmembrane</keyword>
<evidence type="ECO:0000256" key="4">
    <source>
        <dbReference type="ARBA" id="ARBA00022676"/>
    </source>
</evidence>
<dbReference type="KEGG" id="hir:HETIRDRAFT_165790"/>
<keyword evidence="13" id="KW-0732">Signal</keyword>
<keyword evidence="9 12" id="KW-0472">Membrane</keyword>
<dbReference type="STRING" id="747525.W4KCK0"/>
<dbReference type="GeneID" id="20668010"/>
<dbReference type="OrthoDB" id="19039at2759"/>
<dbReference type="GO" id="GO:0052917">
    <property type="term" value="F:dol-P-Man:Man(7)GlcNAc(2)-PP-Dol alpha-1,6-mannosyltransferase activity"/>
    <property type="evidence" value="ECO:0007669"/>
    <property type="project" value="UniProtKB-EC"/>
</dbReference>
<evidence type="ECO:0000256" key="13">
    <source>
        <dbReference type="SAM" id="SignalP"/>
    </source>
</evidence>
<evidence type="ECO:0000256" key="10">
    <source>
        <dbReference type="ARBA" id="ARBA00044721"/>
    </source>
</evidence>
<dbReference type="AlphaFoldDB" id="W4KCK0"/>
<dbReference type="eggNOG" id="KOG2516">
    <property type="taxonomic scope" value="Eukaryota"/>
</dbReference>
<feature type="chain" id="PRO_5004845368" description="Mannosyltransferase" evidence="13">
    <location>
        <begin position="20"/>
        <end position="520"/>
    </location>
</feature>
<protein>
    <recommendedName>
        <fullName evidence="12">Mannosyltransferase</fullName>
        <ecNumber evidence="12">2.4.1.-</ecNumber>
    </recommendedName>
</protein>
<dbReference type="FunCoup" id="W4KCK0">
    <property type="interactions" value="176"/>
</dbReference>
<evidence type="ECO:0000256" key="7">
    <source>
        <dbReference type="ARBA" id="ARBA00022824"/>
    </source>
</evidence>
<dbReference type="InterPro" id="IPR005599">
    <property type="entry name" value="GPI_mannosylTrfase"/>
</dbReference>
<organism evidence="14 15">
    <name type="scientific">Heterobasidion irregulare (strain TC 32-1)</name>
    <dbReference type="NCBI Taxonomy" id="747525"/>
    <lineage>
        <taxon>Eukaryota</taxon>
        <taxon>Fungi</taxon>
        <taxon>Dikarya</taxon>
        <taxon>Basidiomycota</taxon>
        <taxon>Agaricomycotina</taxon>
        <taxon>Agaricomycetes</taxon>
        <taxon>Russulales</taxon>
        <taxon>Bondarzewiaceae</taxon>
        <taxon>Heterobasidion</taxon>
        <taxon>Heterobasidion annosum species complex</taxon>
    </lineage>
</organism>
<gene>
    <name evidence="14" type="ORF">HETIRDRAFT_165790</name>
</gene>
<feature type="transmembrane region" description="Helical" evidence="12">
    <location>
        <begin position="219"/>
        <end position="239"/>
    </location>
</feature>
<dbReference type="InParanoid" id="W4KCK0"/>
<evidence type="ECO:0000256" key="3">
    <source>
        <dbReference type="ARBA" id="ARBA00007063"/>
    </source>
</evidence>
<dbReference type="EMBL" id="KI925457">
    <property type="protein sequence ID" value="ETW83508.1"/>
    <property type="molecule type" value="Genomic_DNA"/>
</dbReference>
<comment type="pathway">
    <text evidence="2">Protein modification; protein glycosylation.</text>
</comment>
<name>W4KCK0_HETIT</name>
<dbReference type="Proteomes" id="UP000030671">
    <property type="component" value="Unassembled WGS sequence"/>
</dbReference>
<comment type="function">
    <text evidence="10">Mannosyltransferase that operates in the biosynthetic pathway of dolichol-linked oligosaccharides, the glycan precursors employed in protein asparagine (N)-glycosylation. The assembly of dolichol-linked oligosaccharides begins on the cytosolic side of the endoplasmic reticulum membrane and finishes in its lumen. The sequential addition of sugars to dolichol pyrophosphate produces dolichol-linked oligosaccharides containing fourteen sugars, including two GlcNAcs, nine mannoses and three glucoses. Once assembled, the oligosaccharide is transferred from the lipid to nascent proteins by oligosaccharyltransferases. In the lumen of the endoplasmic reticulum, adds the eighth mannose residue in an alpha-1,6 linkage onto Man(7)GlcNAc(2)-PP-dolichol to produce Man(8)GlcNAc(2)-PP-dolichol.</text>
</comment>
<evidence type="ECO:0000256" key="8">
    <source>
        <dbReference type="ARBA" id="ARBA00022989"/>
    </source>
</evidence>
<keyword evidence="4 12" id="KW-0328">Glycosyltransferase</keyword>
<evidence type="ECO:0000313" key="15">
    <source>
        <dbReference type="Proteomes" id="UP000030671"/>
    </source>
</evidence>
<evidence type="ECO:0000256" key="11">
    <source>
        <dbReference type="ARBA" id="ARBA00048899"/>
    </source>
</evidence>
<dbReference type="Pfam" id="PF03901">
    <property type="entry name" value="Glyco_transf_22"/>
    <property type="match status" value="1"/>
</dbReference>
<dbReference type="HOGENOM" id="CLU_008917_4_1_1"/>
<comment type="catalytic activity">
    <reaction evidence="11">
        <text>an alpha-D-Man-(1-&gt;2)-alpha-D-Man-(1-&gt;2)-alpha-D-Man-(1-&gt;3)-[alpha-D-Man-(1-&gt;2)-alpha-D-Man-(1-&gt;3)-alpha-D-Man-(1-&gt;6)]-beta-D-Man-(1-&gt;4)-beta-D-GlcNAc-(1-&gt;4)-alpha-D-GlcNAc-diphospho-di-trans,poly-cis-dolichol + a di-trans,poly-cis-dolichyl beta-D-mannosyl phosphate = an alpha-D-Man-(1-&gt;2)-alpha-D-Man-(1-&gt;2)-alpha-D-Man-(1-&gt;3)-[alpha-D-Man-(1-&gt;2)-alpha-D-Man-(1-&gt;3)-[alpha-D-Man-(1-&gt;6)]-alpha-D-Man-(1-&gt;6)]-beta-D-Man-(1-&gt;4)-beta-D-GlcNAc-(1-&gt;4)-alpha-D-GlcNAc-diphospho-di-trans,poly-cis-dolichol + a di-trans,poly-cis-dolichyl phosphate + H(+)</text>
        <dbReference type="Rhea" id="RHEA:29535"/>
        <dbReference type="Rhea" id="RHEA-COMP:19498"/>
        <dbReference type="Rhea" id="RHEA-COMP:19501"/>
        <dbReference type="Rhea" id="RHEA-COMP:19518"/>
        <dbReference type="Rhea" id="RHEA-COMP:19519"/>
        <dbReference type="ChEBI" id="CHEBI:15378"/>
        <dbReference type="ChEBI" id="CHEBI:57683"/>
        <dbReference type="ChEBI" id="CHEBI:58211"/>
        <dbReference type="ChEBI" id="CHEBI:132517"/>
        <dbReference type="ChEBI" id="CHEBI:132519"/>
        <dbReference type="EC" id="2.4.1.260"/>
    </reaction>
    <physiologicalReaction direction="left-to-right" evidence="11">
        <dbReference type="Rhea" id="RHEA:29536"/>
    </physiologicalReaction>
</comment>
<dbReference type="GO" id="GO:0005789">
    <property type="term" value="C:endoplasmic reticulum membrane"/>
    <property type="evidence" value="ECO:0007669"/>
    <property type="project" value="UniProtKB-SubCell"/>
</dbReference>
<evidence type="ECO:0000256" key="9">
    <source>
        <dbReference type="ARBA" id="ARBA00023136"/>
    </source>
</evidence>
<keyword evidence="8 12" id="KW-1133">Transmembrane helix</keyword>
<proteinExistence type="inferred from homology"/>
<dbReference type="GO" id="GO:0006487">
    <property type="term" value="P:protein N-linked glycosylation"/>
    <property type="evidence" value="ECO:0007669"/>
    <property type="project" value="TreeGrafter"/>
</dbReference>
<feature type="transmembrane region" description="Helical" evidence="12">
    <location>
        <begin position="95"/>
        <end position="113"/>
    </location>
</feature>
<evidence type="ECO:0000256" key="5">
    <source>
        <dbReference type="ARBA" id="ARBA00022679"/>
    </source>
</evidence>
<feature type="transmembrane region" description="Helical" evidence="12">
    <location>
        <begin position="321"/>
        <end position="341"/>
    </location>
</feature>
<comment type="similarity">
    <text evidence="3 12">Belongs to the glycosyltransferase 22 family.</text>
</comment>
<feature type="transmembrane region" description="Helical" evidence="12">
    <location>
        <begin position="182"/>
        <end position="207"/>
    </location>
</feature>
<feature type="transmembrane region" description="Helical" evidence="12">
    <location>
        <begin position="348"/>
        <end position="370"/>
    </location>
</feature>
<evidence type="ECO:0000256" key="2">
    <source>
        <dbReference type="ARBA" id="ARBA00004922"/>
    </source>
</evidence>
<evidence type="ECO:0000256" key="12">
    <source>
        <dbReference type="RuleBase" id="RU363075"/>
    </source>
</evidence>
<feature type="signal peptide" evidence="13">
    <location>
        <begin position="1"/>
        <end position="19"/>
    </location>
</feature>
<dbReference type="EC" id="2.4.1.-" evidence="12"/>
<sequence>MSAVLDLLVVATACTHVLLAPYTKVEESFNLHATHDVLMYGIGTDSLLEYDHFVFSGAVPRSFIGSILLAWLSMPVITVAQSFGIVKSKFDLQIIVRLVLASFNALIICLIRRVVSRRFGHPTAFAFALLTCMQFHLPFWMGRTLPNMFALAPVNFVSYLLLNCEKSTVRLHQHKLGAAIALLTFTAVVLRAEVTLLLGPIALQALWNRQITFVRLVKLGVFSGLGSIALTVLVDSYVWNRWPLWPELAGIYFNVFQGKSADWGVSPFHAYFTSHLPKILLGAGPLALIGFALDHRIRTLLGPAVMFVALISALGHKEWRFVVYVVPLFNVAAARGAHWLIGRPKGRIIGRLAFVTVAGLFGLTTMATILHTRASMANYPGGAALAQLNDGFSNVQHVHVHIANLAAQSGASLFLQNHAPPFYPIPSSHNLAAGWVYNKTEHVTAAALTSDRRITHVLAEDRVPFVSSGQWVVLGAIQAFKGWEVQRDVRGLVRQRGVRGILDVLAMRTEEVLWILERAT</sequence>
<dbReference type="RefSeq" id="XP_009545753.1">
    <property type="nucleotide sequence ID" value="XM_009547458.1"/>
</dbReference>
<evidence type="ECO:0000256" key="1">
    <source>
        <dbReference type="ARBA" id="ARBA00004477"/>
    </source>
</evidence>